<name>Q5QLE4_ORYSJ</name>
<sequence>MAIARLVSPWQSPNEGKNVFPFWSLFEMGVEIVREVENGQHYLVFFGTEDEAFIPRKSTILLGMAPMQEIDVGHRRLELEHNYT</sequence>
<accession>Q5QLE4</accession>
<reference evidence="1" key="1">
    <citation type="journal article" date="2002" name="Nature">
        <title>The genome sequence and structure of rice chromosome 1.</title>
        <authorList>
            <person name="Sasaki T."/>
            <person name="Matsumoto T."/>
            <person name="Yamamoto K."/>
            <person name="Sakata K."/>
            <person name="Baba T."/>
            <person name="Katayose Y."/>
            <person name="Wu J."/>
            <person name="Niimura Y."/>
            <person name="Cheng Z."/>
            <person name="Nagamura Y."/>
            <person name="Antonio B.A."/>
            <person name="Kanamori H."/>
            <person name="Hosokawa S."/>
            <person name="Masukawa M."/>
            <person name="Arikawa K."/>
            <person name="Chiden Y."/>
            <person name="Hayashi M."/>
            <person name="Okamoto M."/>
            <person name="Ando T."/>
            <person name="Aoki H."/>
            <person name="Arita K."/>
            <person name="Hamada M."/>
            <person name="Harada C."/>
            <person name="Hijishita S."/>
            <person name="Honda M."/>
            <person name="Ichikawa Y."/>
            <person name="Idonuma A."/>
            <person name="Iijima M."/>
            <person name="Ikeda M."/>
            <person name="Ikeno M."/>
            <person name="Itoh S."/>
            <person name="Itoh T."/>
            <person name="Itoh Y."/>
            <person name="Itoh Y."/>
            <person name="Iwabuchi A."/>
            <person name="Kamiya K."/>
            <person name="Karasawa W."/>
            <person name="Katagiri S."/>
            <person name="Kikuta A."/>
            <person name="Kobayashi N."/>
            <person name="Kono I."/>
            <person name="Machita K."/>
            <person name="Maehara T."/>
            <person name="Mizuno H."/>
            <person name="Mizubayashi T."/>
            <person name="Mukai Y."/>
            <person name="Nagasaki H."/>
            <person name="Nakashima M."/>
            <person name="Nakama Y."/>
            <person name="Nakamichi Y."/>
            <person name="Nakamura M."/>
            <person name="Namiki N."/>
            <person name="Negishi M."/>
            <person name="Ohta I."/>
            <person name="Ono N."/>
            <person name="Saji S."/>
            <person name="Sakai K."/>
            <person name="Shibata M."/>
            <person name="Shimokawa T."/>
            <person name="Shomura A."/>
            <person name="Song J."/>
            <person name="Takazaki Y."/>
            <person name="Terasawa K."/>
            <person name="Tsuji K."/>
            <person name="Waki K."/>
            <person name="Yamagata H."/>
            <person name="Yamane H."/>
            <person name="Yoshiki S."/>
            <person name="Yoshihara R."/>
            <person name="Yukawa K."/>
            <person name="Zhong H."/>
            <person name="Iwama H."/>
            <person name="Endo T."/>
            <person name="Ito H."/>
            <person name="Hahn J.H."/>
            <person name="Kim H.I."/>
            <person name="Eun M.Y."/>
            <person name="Yano M."/>
            <person name="Jiang J."/>
            <person name="Gojobori T."/>
        </authorList>
    </citation>
    <scope>NUCLEOTIDE SEQUENCE [LARGE SCALE GENOMIC DNA]</scope>
</reference>
<protein>
    <submittedName>
        <fullName evidence="1">Uncharacterized protein</fullName>
    </submittedName>
</protein>
<proteinExistence type="predicted"/>
<evidence type="ECO:0000313" key="1">
    <source>
        <dbReference type="EMBL" id="BAD73753.1"/>
    </source>
</evidence>
<dbReference type="Proteomes" id="UP000817658">
    <property type="component" value="Chromosome 1"/>
</dbReference>
<dbReference type="EMBL" id="AP004363">
    <property type="protein sequence ID" value="BAD73753.1"/>
    <property type="molecule type" value="Genomic_DNA"/>
</dbReference>
<organism evidence="1">
    <name type="scientific">Oryza sativa subsp. japonica</name>
    <name type="common">Rice</name>
    <dbReference type="NCBI Taxonomy" id="39947"/>
    <lineage>
        <taxon>Eukaryota</taxon>
        <taxon>Viridiplantae</taxon>
        <taxon>Streptophyta</taxon>
        <taxon>Embryophyta</taxon>
        <taxon>Tracheophyta</taxon>
        <taxon>Spermatophyta</taxon>
        <taxon>Magnoliopsida</taxon>
        <taxon>Liliopsida</taxon>
        <taxon>Poales</taxon>
        <taxon>Poaceae</taxon>
        <taxon>BOP clade</taxon>
        <taxon>Oryzoideae</taxon>
        <taxon>Oryzeae</taxon>
        <taxon>Oryzinae</taxon>
        <taxon>Oryza</taxon>
        <taxon>Oryza sativa</taxon>
    </lineage>
</organism>
<gene>
    <name evidence="1" type="primary">P0019E03.12</name>
</gene>
<dbReference type="AlphaFoldDB" id="Q5QLE4"/>